<organism evidence="1 2">
    <name type="scientific">Naganishia onofrii</name>
    <dbReference type="NCBI Taxonomy" id="1851511"/>
    <lineage>
        <taxon>Eukaryota</taxon>
        <taxon>Fungi</taxon>
        <taxon>Dikarya</taxon>
        <taxon>Basidiomycota</taxon>
        <taxon>Agaricomycotina</taxon>
        <taxon>Tremellomycetes</taxon>
        <taxon>Filobasidiales</taxon>
        <taxon>Filobasidiaceae</taxon>
        <taxon>Naganishia</taxon>
    </lineage>
</organism>
<sequence>MLPATVANDASHLPISALFVLSLTQTCLSSRPSAKKARKSTATQTPVEDPTRLSVSGLGSENEYGTPQPGPSNAMIEQLNFANIPLPFKSEAWIHRRATTKPTKRTLKQIQLAERERAGGKRITGLNNPTLTSVITSERNSRRGTPVATKPKQKSSRFLSKAAKEEIAKEEAAAAAAAAEMEVDEEEDGKSNAEDAEKDDPLLFKDENGSVRRREIITWFTPDAHPSLRPTKKYCDITGLPARYTDPKTKLRYHDLEVYNVIKQLGPGQDQQYLMLRGAQQTLM</sequence>
<evidence type="ECO:0000313" key="1">
    <source>
        <dbReference type="EMBL" id="KAJ9115318.1"/>
    </source>
</evidence>
<evidence type="ECO:0000313" key="2">
    <source>
        <dbReference type="Proteomes" id="UP001234202"/>
    </source>
</evidence>
<keyword evidence="2" id="KW-1185">Reference proteome</keyword>
<dbReference type="EMBL" id="JASBWV010000046">
    <property type="protein sequence ID" value="KAJ9115318.1"/>
    <property type="molecule type" value="Genomic_DNA"/>
</dbReference>
<comment type="caution">
    <text evidence="1">The sequence shown here is derived from an EMBL/GenBank/DDBJ whole genome shotgun (WGS) entry which is preliminary data.</text>
</comment>
<dbReference type="Proteomes" id="UP001234202">
    <property type="component" value="Unassembled WGS sequence"/>
</dbReference>
<accession>A0ACC2WV07</accession>
<protein>
    <submittedName>
        <fullName evidence="1">Uncharacterized protein</fullName>
    </submittedName>
</protein>
<reference evidence="1" key="1">
    <citation type="submission" date="2023-04" db="EMBL/GenBank/DDBJ databases">
        <title>Draft Genome sequencing of Naganishia species isolated from polar environments using Oxford Nanopore Technology.</title>
        <authorList>
            <person name="Leo P."/>
            <person name="Venkateswaran K."/>
        </authorList>
    </citation>
    <scope>NUCLEOTIDE SEQUENCE</scope>
    <source>
        <strain evidence="1">DBVPG 5303</strain>
    </source>
</reference>
<name>A0ACC2WV07_9TREE</name>
<proteinExistence type="predicted"/>
<gene>
    <name evidence="1" type="ORF">QFC24_007027</name>
</gene>